<evidence type="ECO:0000313" key="2">
    <source>
        <dbReference type="Proteomes" id="UP000554004"/>
    </source>
</evidence>
<reference evidence="1 2" key="1">
    <citation type="journal article" date="2020" name="Biotechnol. Biofuels">
        <title>New insights from the biogas microbiome by comprehensive genome-resolved metagenomics of nearly 1600 species originating from multiple anaerobic digesters.</title>
        <authorList>
            <person name="Campanaro S."/>
            <person name="Treu L."/>
            <person name="Rodriguez-R L.M."/>
            <person name="Kovalovszki A."/>
            <person name="Ziels R.M."/>
            <person name="Maus I."/>
            <person name="Zhu X."/>
            <person name="Kougias P.G."/>
            <person name="Basile A."/>
            <person name="Luo G."/>
            <person name="Schluter A."/>
            <person name="Konstantinidis K.T."/>
            <person name="Angelidaki I."/>
        </authorList>
    </citation>
    <scope>NUCLEOTIDE SEQUENCE [LARGE SCALE GENOMIC DNA]</scope>
    <source>
        <strain evidence="1">AS06rmzACSIP_421</strain>
    </source>
</reference>
<gene>
    <name evidence="1" type="ORF">GX618_00870</name>
</gene>
<name>A0A847ES74_9BACT</name>
<dbReference type="EMBL" id="JAAZAL010000029">
    <property type="protein sequence ID" value="NLE30813.1"/>
    <property type="molecule type" value="Genomic_DNA"/>
</dbReference>
<sequence length="177" mass="21043">MGENIEGVEREITGSEVLNALGSITLKEWDSANWPIVTAIPKETYHQYDDSNEDLDSKQRFFTEVLNQDNYIYPEGKREYNPKRDILIILHSFNNREGNETIFKAITTSPRSIVEDPAHLINYKYHGQPCEIRSRQQYPTIDFWNFYDRIPTNIQDNYPIPSKEWRKEFVLKRYFKS</sequence>
<accession>A0A847ES74</accession>
<organism evidence="1 2">
    <name type="scientific">Candidatus Dojkabacteria bacterium</name>
    <dbReference type="NCBI Taxonomy" id="2099670"/>
    <lineage>
        <taxon>Bacteria</taxon>
        <taxon>Candidatus Dojkabacteria</taxon>
    </lineage>
</organism>
<proteinExistence type="predicted"/>
<evidence type="ECO:0000313" key="1">
    <source>
        <dbReference type="EMBL" id="NLE30813.1"/>
    </source>
</evidence>
<protein>
    <submittedName>
        <fullName evidence="1">Uncharacterized protein</fullName>
    </submittedName>
</protein>
<dbReference type="Proteomes" id="UP000554004">
    <property type="component" value="Unassembled WGS sequence"/>
</dbReference>
<dbReference type="AlphaFoldDB" id="A0A847ES74"/>
<comment type="caution">
    <text evidence="1">The sequence shown here is derived from an EMBL/GenBank/DDBJ whole genome shotgun (WGS) entry which is preliminary data.</text>
</comment>